<dbReference type="HOGENOM" id="CLU_166271_0_0_1"/>
<dbReference type="GeneID" id="19265612"/>
<keyword evidence="3" id="KW-1185">Reference proteome</keyword>
<evidence type="ECO:0008006" key="4">
    <source>
        <dbReference type="Google" id="ProtNLM"/>
    </source>
</evidence>
<dbReference type="OMA" id="TEADIHN"/>
<keyword evidence="1" id="KW-0732">Signal</keyword>
<reference evidence="3" key="1">
    <citation type="journal article" date="2015" name="BMC Genomics">
        <title>Genomic and transcriptomic analysis of the endophytic fungus Pestalotiopsis fici reveals its lifestyle and high potential for synthesis of natural products.</title>
        <authorList>
            <person name="Wang X."/>
            <person name="Zhang X."/>
            <person name="Liu L."/>
            <person name="Xiang M."/>
            <person name="Wang W."/>
            <person name="Sun X."/>
            <person name="Che Y."/>
            <person name="Guo L."/>
            <person name="Liu G."/>
            <person name="Guo L."/>
            <person name="Wang C."/>
            <person name="Yin W.B."/>
            <person name="Stadler M."/>
            <person name="Zhang X."/>
            <person name="Liu X."/>
        </authorList>
    </citation>
    <scope>NUCLEOTIDE SEQUENCE [LARGE SCALE GENOMIC DNA]</scope>
    <source>
        <strain evidence="3">W106-1 / CGMCC3.15140</strain>
    </source>
</reference>
<dbReference type="AlphaFoldDB" id="W3XNE6"/>
<organism evidence="2 3">
    <name type="scientific">Pestalotiopsis fici (strain W106-1 / CGMCC3.15140)</name>
    <dbReference type="NCBI Taxonomy" id="1229662"/>
    <lineage>
        <taxon>Eukaryota</taxon>
        <taxon>Fungi</taxon>
        <taxon>Dikarya</taxon>
        <taxon>Ascomycota</taxon>
        <taxon>Pezizomycotina</taxon>
        <taxon>Sordariomycetes</taxon>
        <taxon>Xylariomycetidae</taxon>
        <taxon>Amphisphaeriales</taxon>
        <taxon>Sporocadaceae</taxon>
        <taxon>Pestalotiopsis</taxon>
    </lineage>
</organism>
<feature type="chain" id="PRO_5004835264" description="Ig-like domain-containing protein" evidence="1">
    <location>
        <begin position="19"/>
        <end position="109"/>
    </location>
</feature>
<dbReference type="RefSeq" id="XP_007827371.1">
    <property type="nucleotide sequence ID" value="XM_007829180.1"/>
</dbReference>
<evidence type="ECO:0000313" key="3">
    <source>
        <dbReference type="Proteomes" id="UP000030651"/>
    </source>
</evidence>
<evidence type="ECO:0000256" key="1">
    <source>
        <dbReference type="SAM" id="SignalP"/>
    </source>
</evidence>
<feature type="signal peptide" evidence="1">
    <location>
        <begin position="1"/>
        <end position="18"/>
    </location>
</feature>
<dbReference type="KEGG" id="pfy:PFICI_00599"/>
<dbReference type="eggNOG" id="ENOG502TF76">
    <property type="taxonomic scope" value="Eukaryota"/>
</dbReference>
<dbReference type="InParanoid" id="W3XNE6"/>
<proteinExistence type="predicted"/>
<evidence type="ECO:0000313" key="2">
    <source>
        <dbReference type="EMBL" id="ETS86771.1"/>
    </source>
</evidence>
<name>W3XNE6_PESFW</name>
<gene>
    <name evidence="2" type="ORF">PFICI_00599</name>
</gene>
<accession>W3XNE6</accession>
<dbReference type="OrthoDB" id="4509278at2759"/>
<dbReference type="EMBL" id="KI912109">
    <property type="protein sequence ID" value="ETS86771.1"/>
    <property type="molecule type" value="Genomic_DNA"/>
</dbReference>
<sequence length="109" mass="11225">MQFLTLAATALLAHTGLAAPEARSPTVAVQFQGAADAVYTQWVVADGVDRAVYADFSVSHIAVLDPAPASLNCHAHGIDGSDTYTYGPGTVDVGPPQVQTTISCTLGPR</sequence>
<dbReference type="Proteomes" id="UP000030651">
    <property type="component" value="Unassembled WGS sequence"/>
</dbReference>
<protein>
    <recommendedName>
        <fullName evidence="4">Ig-like domain-containing protein</fullName>
    </recommendedName>
</protein>